<dbReference type="PANTHER" id="PTHR43292:SF3">
    <property type="entry name" value="ACYL-COA DEHYDROGENASE FADE29"/>
    <property type="match status" value="1"/>
</dbReference>
<sequence>MQYTFTEKEESFRRELLEFLKKELPENWNSLSPEGHFSEGNLPFTKSMAKKLAEKGWLTMAWPEEYGGQGRSIMEQLIYREEMTYQDVPGTDLGTGAISWVGPTLMIAGTHEQRKEHLPPIGDGDAYWCTLYSESGSGSDLASLQTQAKKDGDDYVINGSKIWTSSAHIADFGWLAARTDPKAPKHRGISLFMVDMKSPGVAVRPIYNMAGSHEFNEVFFEDVRIPSKNLVGEENRGWYTLAVALDFERSGVGYSANARRILASLTNYVKSAKKNGKPLSENQLVRNRLAERHIETEVSRSMSYKVAWMQSNGMVPNAEASMSKLFGTELVQRVANTAMNIIGMKGLLSHESDRSPLEGAVQKMYLSSFSSTIAAGTSEIQRNIIAGRGLGLPRA</sequence>
<dbReference type="AlphaFoldDB" id="A0A381NQZ2"/>
<feature type="domain" description="Acyl-CoA dehydrogenase/oxidase C-terminal" evidence="6">
    <location>
        <begin position="235"/>
        <end position="388"/>
    </location>
</feature>
<feature type="domain" description="Acyl-CoA oxidase/dehydrogenase middle" evidence="7">
    <location>
        <begin position="129"/>
        <end position="223"/>
    </location>
</feature>
<dbReference type="EMBL" id="UINC01000537">
    <property type="protein sequence ID" value="SUZ57025.1"/>
    <property type="molecule type" value="Genomic_DNA"/>
</dbReference>
<dbReference type="InterPro" id="IPR009100">
    <property type="entry name" value="AcylCoA_DH/oxidase_NM_dom_sf"/>
</dbReference>
<feature type="domain" description="Acyl-CoA dehydrogenase/oxidase N-terminal" evidence="8">
    <location>
        <begin position="6"/>
        <end position="124"/>
    </location>
</feature>
<dbReference type="InterPro" id="IPR036250">
    <property type="entry name" value="AcylCo_DH-like_C"/>
</dbReference>
<dbReference type="PANTHER" id="PTHR43292">
    <property type="entry name" value="ACYL-COA DEHYDROGENASE"/>
    <property type="match status" value="1"/>
</dbReference>
<dbReference type="FunFam" id="2.40.110.10:FF:000011">
    <property type="entry name" value="Acyl-CoA dehydrogenase FadE34"/>
    <property type="match status" value="1"/>
</dbReference>
<dbReference type="InterPro" id="IPR046373">
    <property type="entry name" value="Acyl-CoA_Oxase/DH_mid-dom_sf"/>
</dbReference>
<dbReference type="InterPro" id="IPR052161">
    <property type="entry name" value="Mycobact_Acyl-CoA_DH"/>
</dbReference>
<dbReference type="Pfam" id="PF00441">
    <property type="entry name" value="Acyl-CoA_dh_1"/>
    <property type="match status" value="1"/>
</dbReference>
<dbReference type="Gene3D" id="2.40.110.10">
    <property type="entry name" value="Butyryl-CoA Dehydrogenase, subunit A, domain 2"/>
    <property type="match status" value="1"/>
</dbReference>
<evidence type="ECO:0000259" key="8">
    <source>
        <dbReference type="Pfam" id="PF02771"/>
    </source>
</evidence>
<evidence type="ECO:0008006" key="10">
    <source>
        <dbReference type="Google" id="ProtNLM"/>
    </source>
</evidence>
<evidence type="ECO:0000259" key="7">
    <source>
        <dbReference type="Pfam" id="PF02770"/>
    </source>
</evidence>
<keyword evidence="5" id="KW-0560">Oxidoreductase</keyword>
<evidence type="ECO:0000313" key="9">
    <source>
        <dbReference type="EMBL" id="SUZ57025.1"/>
    </source>
</evidence>
<evidence type="ECO:0000256" key="1">
    <source>
        <dbReference type="ARBA" id="ARBA00001974"/>
    </source>
</evidence>
<dbReference type="SUPFAM" id="SSF56645">
    <property type="entry name" value="Acyl-CoA dehydrogenase NM domain-like"/>
    <property type="match status" value="1"/>
</dbReference>
<keyword evidence="4" id="KW-0274">FAD</keyword>
<evidence type="ECO:0000256" key="2">
    <source>
        <dbReference type="ARBA" id="ARBA00009347"/>
    </source>
</evidence>
<dbReference type="InterPro" id="IPR013786">
    <property type="entry name" value="AcylCoA_DH/ox_N"/>
</dbReference>
<dbReference type="GO" id="GO:0016627">
    <property type="term" value="F:oxidoreductase activity, acting on the CH-CH group of donors"/>
    <property type="evidence" value="ECO:0007669"/>
    <property type="project" value="InterPro"/>
</dbReference>
<evidence type="ECO:0000259" key="6">
    <source>
        <dbReference type="Pfam" id="PF00441"/>
    </source>
</evidence>
<evidence type="ECO:0000256" key="4">
    <source>
        <dbReference type="ARBA" id="ARBA00022827"/>
    </source>
</evidence>
<comment type="cofactor">
    <cofactor evidence="1">
        <name>FAD</name>
        <dbReference type="ChEBI" id="CHEBI:57692"/>
    </cofactor>
</comment>
<dbReference type="InterPro" id="IPR009075">
    <property type="entry name" value="AcylCo_DH/oxidase_C"/>
</dbReference>
<dbReference type="Gene3D" id="1.10.540.10">
    <property type="entry name" value="Acyl-CoA dehydrogenase/oxidase, N-terminal domain"/>
    <property type="match status" value="1"/>
</dbReference>
<dbReference type="Gene3D" id="1.20.140.10">
    <property type="entry name" value="Butyryl-CoA Dehydrogenase, subunit A, domain 3"/>
    <property type="match status" value="1"/>
</dbReference>
<evidence type="ECO:0000256" key="3">
    <source>
        <dbReference type="ARBA" id="ARBA00022630"/>
    </source>
</evidence>
<gene>
    <name evidence="9" type="ORF">METZ01_LOCUS9879</name>
</gene>
<evidence type="ECO:0000256" key="5">
    <source>
        <dbReference type="ARBA" id="ARBA00023002"/>
    </source>
</evidence>
<dbReference type="InterPro" id="IPR037069">
    <property type="entry name" value="AcylCoA_DH/ox_N_sf"/>
</dbReference>
<dbReference type="Pfam" id="PF02771">
    <property type="entry name" value="Acyl-CoA_dh_N"/>
    <property type="match status" value="1"/>
</dbReference>
<dbReference type="Pfam" id="PF02770">
    <property type="entry name" value="Acyl-CoA_dh_M"/>
    <property type="match status" value="1"/>
</dbReference>
<comment type="similarity">
    <text evidence="2">Belongs to the acyl-CoA dehydrogenase family.</text>
</comment>
<protein>
    <recommendedName>
        <fullName evidence="10">Acyl-CoA dehydrogenase</fullName>
    </recommendedName>
</protein>
<reference evidence="9" key="1">
    <citation type="submission" date="2018-05" db="EMBL/GenBank/DDBJ databases">
        <authorList>
            <person name="Lanie J.A."/>
            <person name="Ng W.-L."/>
            <person name="Kazmierczak K.M."/>
            <person name="Andrzejewski T.M."/>
            <person name="Davidsen T.M."/>
            <person name="Wayne K.J."/>
            <person name="Tettelin H."/>
            <person name="Glass J.I."/>
            <person name="Rusch D."/>
            <person name="Podicherti R."/>
            <person name="Tsui H.-C.T."/>
            <person name="Winkler M.E."/>
        </authorList>
    </citation>
    <scope>NUCLEOTIDE SEQUENCE</scope>
</reference>
<dbReference type="SUPFAM" id="SSF47203">
    <property type="entry name" value="Acyl-CoA dehydrogenase C-terminal domain-like"/>
    <property type="match status" value="1"/>
</dbReference>
<dbReference type="GO" id="GO:0050660">
    <property type="term" value="F:flavin adenine dinucleotide binding"/>
    <property type="evidence" value="ECO:0007669"/>
    <property type="project" value="InterPro"/>
</dbReference>
<keyword evidence="3" id="KW-0285">Flavoprotein</keyword>
<dbReference type="InterPro" id="IPR006091">
    <property type="entry name" value="Acyl-CoA_Oxase/DH_mid-dom"/>
</dbReference>
<name>A0A381NQZ2_9ZZZZ</name>
<organism evidence="9">
    <name type="scientific">marine metagenome</name>
    <dbReference type="NCBI Taxonomy" id="408172"/>
    <lineage>
        <taxon>unclassified sequences</taxon>
        <taxon>metagenomes</taxon>
        <taxon>ecological metagenomes</taxon>
    </lineage>
</organism>
<accession>A0A381NQZ2</accession>
<dbReference type="GO" id="GO:0005886">
    <property type="term" value="C:plasma membrane"/>
    <property type="evidence" value="ECO:0007669"/>
    <property type="project" value="TreeGrafter"/>
</dbReference>
<proteinExistence type="inferred from homology"/>